<evidence type="ECO:0000313" key="9">
    <source>
        <dbReference type="EMBL" id="GAA0140653.1"/>
    </source>
</evidence>
<reference evidence="9 10" key="1">
    <citation type="submission" date="2024-01" db="EMBL/GenBank/DDBJ databases">
        <title>The complete chloroplast genome sequence of Lithospermum erythrorhizon: insights into the phylogenetic relationship among Boraginaceae species and the maternal lineages of purple gromwells.</title>
        <authorList>
            <person name="Okada T."/>
            <person name="Watanabe K."/>
        </authorList>
    </citation>
    <scope>NUCLEOTIDE SEQUENCE [LARGE SCALE GENOMIC DNA]</scope>
</reference>
<dbReference type="SMART" id="SM01019">
    <property type="entry name" value="B3"/>
    <property type="match status" value="1"/>
</dbReference>
<evidence type="ECO:0000256" key="3">
    <source>
        <dbReference type="ARBA" id="ARBA00023015"/>
    </source>
</evidence>
<dbReference type="PANTHER" id="PTHR31674:SF62">
    <property type="entry name" value="B3 DOMAIN-CONTAINING PROTEIN REM14-RELATED"/>
    <property type="match status" value="1"/>
</dbReference>
<keyword evidence="3" id="KW-0805">Transcription regulation</keyword>
<keyword evidence="5" id="KW-0804">Transcription</keyword>
<dbReference type="CDD" id="cd10017">
    <property type="entry name" value="B3_DNA"/>
    <property type="match status" value="1"/>
</dbReference>
<proteinExistence type="predicted"/>
<evidence type="ECO:0000256" key="1">
    <source>
        <dbReference type="ARBA" id="ARBA00004123"/>
    </source>
</evidence>
<evidence type="ECO:0000259" key="8">
    <source>
        <dbReference type="PROSITE" id="PS50863"/>
    </source>
</evidence>
<sequence length="182" mass="21000">MHFTATVYDLTACEKDFSVNSTNKKHGVHSRVDGLEMKHKKEEEKQRDGLEKKHKKGEEKRRKTNASEHKGSPYFTSVMKPHSITHDSPCKYIPIAFWKAHGLDKKKTIILRDSMGDEWPVGVLVTTSERVGMRKGWSAFYQSHNLEVGDVCTFTLREISDHCDDSVTLDVSISRRRKEDFF</sequence>
<keyword evidence="6" id="KW-0539">Nucleus</keyword>
<evidence type="ECO:0000313" key="10">
    <source>
        <dbReference type="Proteomes" id="UP001454036"/>
    </source>
</evidence>
<comment type="caution">
    <text evidence="9">The sequence shown here is derived from an EMBL/GenBank/DDBJ whole genome shotgun (WGS) entry which is preliminary data.</text>
</comment>
<dbReference type="GO" id="GO:0005634">
    <property type="term" value="C:nucleus"/>
    <property type="evidence" value="ECO:0007669"/>
    <property type="project" value="UniProtKB-SubCell"/>
</dbReference>
<dbReference type="Pfam" id="PF02362">
    <property type="entry name" value="B3"/>
    <property type="match status" value="1"/>
</dbReference>
<organism evidence="9 10">
    <name type="scientific">Lithospermum erythrorhizon</name>
    <name type="common">Purple gromwell</name>
    <name type="synonym">Lithospermum officinale var. erythrorhizon</name>
    <dbReference type="NCBI Taxonomy" id="34254"/>
    <lineage>
        <taxon>Eukaryota</taxon>
        <taxon>Viridiplantae</taxon>
        <taxon>Streptophyta</taxon>
        <taxon>Embryophyta</taxon>
        <taxon>Tracheophyta</taxon>
        <taxon>Spermatophyta</taxon>
        <taxon>Magnoliopsida</taxon>
        <taxon>eudicotyledons</taxon>
        <taxon>Gunneridae</taxon>
        <taxon>Pentapetalae</taxon>
        <taxon>asterids</taxon>
        <taxon>lamiids</taxon>
        <taxon>Boraginales</taxon>
        <taxon>Boraginaceae</taxon>
        <taxon>Boraginoideae</taxon>
        <taxon>Lithospermeae</taxon>
        <taxon>Lithospermum</taxon>
    </lineage>
</organism>
<evidence type="ECO:0000256" key="2">
    <source>
        <dbReference type="ARBA" id="ARBA00022737"/>
    </source>
</evidence>
<feature type="domain" description="TF-B3" evidence="8">
    <location>
        <begin position="76"/>
        <end position="177"/>
    </location>
</feature>
<dbReference type="EMBL" id="BAABME010000202">
    <property type="protein sequence ID" value="GAA0140653.1"/>
    <property type="molecule type" value="Genomic_DNA"/>
</dbReference>
<dbReference type="GO" id="GO:0003677">
    <property type="term" value="F:DNA binding"/>
    <property type="evidence" value="ECO:0007669"/>
    <property type="project" value="UniProtKB-KW"/>
</dbReference>
<dbReference type="AlphaFoldDB" id="A0AAV3NP02"/>
<protein>
    <recommendedName>
        <fullName evidence="8">TF-B3 domain-containing protein</fullName>
    </recommendedName>
</protein>
<feature type="region of interest" description="Disordered" evidence="7">
    <location>
        <begin position="21"/>
        <end position="75"/>
    </location>
</feature>
<evidence type="ECO:0000256" key="6">
    <source>
        <dbReference type="ARBA" id="ARBA00023242"/>
    </source>
</evidence>
<keyword evidence="4" id="KW-0238">DNA-binding</keyword>
<dbReference type="Proteomes" id="UP001454036">
    <property type="component" value="Unassembled WGS sequence"/>
</dbReference>
<keyword evidence="2" id="KW-0677">Repeat</keyword>
<dbReference type="SUPFAM" id="SSF101936">
    <property type="entry name" value="DNA-binding pseudobarrel domain"/>
    <property type="match status" value="1"/>
</dbReference>
<gene>
    <name evidence="9" type="ORF">LIER_01960</name>
</gene>
<comment type="subcellular location">
    <subcellularLocation>
        <location evidence="1">Nucleus</location>
    </subcellularLocation>
</comment>
<accession>A0AAV3NP02</accession>
<dbReference type="PANTHER" id="PTHR31674">
    <property type="entry name" value="B3 DOMAIN-CONTAINING PROTEIN REM-LIKE 3-RELATED"/>
    <property type="match status" value="1"/>
</dbReference>
<keyword evidence="10" id="KW-1185">Reference proteome</keyword>
<dbReference type="Gene3D" id="2.40.330.10">
    <property type="entry name" value="DNA-binding pseudobarrel domain"/>
    <property type="match status" value="1"/>
</dbReference>
<dbReference type="InterPro" id="IPR039218">
    <property type="entry name" value="REM_fam"/>
</dbReference>
<feature type="compositionally biased region" description="Basic and acidic residues" evidence="7">
    <location>
        <begin position="30"/>
        <end position="71"/>
    </location>
</feature>
<evidence type="ECO:0000256" key="5">
    <source>
        <dbReference type="ARBA" id="ARBA00023163"/>
    </source>
</evidence>
<evidence type="ECO:0000256" key="7">
    <source>
        <dbReference type="SAM" id="MobiDB-lite"/>
    </source>
</evidence>
<dbReference type="InterPro" id="IPR003340">
    <property type="entry name" value="B3_DNA-bd"/>
</dbReference>
<dbReference type="PROSITE" id="PS50863">
    <property type="entry name" value="B3"/>
    <property type="match status" value="1"/>
</dbReference>
<name>A0AAV3NP02_LITER</name>
<evidence type="ECO:0000256" key="4">
    <source>
        <dbReference type="ARBA" id="ARBA00023125"/>
    </source>
</evidence>
<dbReference type="InterPro" id="IPR015300">
    <property type="entry name" value="DNA-bd_pseudobarrel_sf"/>
</dbReference>